<dbReference type="InterPro" id="IPR012934">
    <property type="entry name" value="Znf_AD"/>
</dbReference>
<evidence type="ECO:0000256" key="3">
    <source>
        <dbReference type="ARBA" id="ARBA00022771"/>
    </source>
</evidence>
<evidence type="ECO:0000259" key="8">
    <source>
        <dbReference type="PROSITE" id="PS50157"/>
    </source>
</evidence>
<feature type="region of interest" description="Disordered" evidence="7">
    <location>
        <begin position="102"/>
        <end position="132"/>
    </location>
</feature>
<feature type="compositionally biased region" description="Acidic residues" evidence="7">
    <location>
        <begin position="525"/>
        <end position="542"/>
    </location>
</feature>
<feature type="domain" description="C2H2-type" evidence="8">
    <location>
        <begin position="367"/>
        <end position="389"/>
    </location>
</feature>
<dbReference type="VEuPathDB" id="VectorBase:ACON028185"/>
<feature type="region of interest" description="Disordered" evidence="7">
    <location>
        <begin position="341"/>
        <end position="364"/>
    </location>
</feature>
<dbReference type="InterPro" id="IPR022755">
    <property type="entry name" value="Znf_C2H2_jaz"/>
</dbReference>
<keyword evidence="11" id="KW-1185">Reference proteome</keyword>
<dbReference type="SMART" id="SM00868">
    <property type="entry name" value="zf-AD"/>
    <property type="match status" value="1"/>
</dbReference>
<feature type="compositionally biased region" description="Acidic residues" evidence="7">
    <location>
        <begin position="476"/>
        <end position="486"/>
    </location>
</feature>
<dbReference type="Gene3D" id="3.40.1800.20">
    <property type="match status" value="1"/>
</dbReference>
<dbReference type="GO" id="GO:0000981">
    <property type="term" value="F:DNA-binding transcription factor activity, RNA polymerase II-specific"/>
    <property type="evidence" value="ECO:0007669"/>
    <property type="project" value="TreeGrafter"/>
</dbReference>
<evidence type="ECO:0000256" key="6">
    <source>
        <dbReference type="PROSITE-ProRule" id="PRU01263"/>
    </source>
</evidence>
<dbReference type="PROSITE" id="PS00028">
    <property type="entry name" value="ZINC_FINGER_C2H2_1"/>
    <property type="match status" value="3"/>
</dbReference>
<feature type="region of interest" description="Disordered" evidence="7">
    <location>
        <begin position="404"/>
        <end position="445"/>
    </location>
</feature>
<dbReference type="Proteomes" id="UP001105220">
    <property type="component" value="Unplaced"/>
</dbReference>
<dbReference type="InterPro" id="IPR036236">
    <property type="entry name" value="Znf_C2H2_sf"/>
</dbReference>
<feature type="region of interest" description="Disordered" evidence="7">
    <location>
        <begin position="476"/>
        <end position="621"/>
    </location>
</feature>
<dbReference type="Pfam" id="PF12171">
    <property type="entry name" value="zf-C2H2_jaz"/>
    <property type="match status" value="1"/>
</dbReference>
<dbReference type="GO" id="GO:0008270">
    <property type="term" value="F:zinc ion binding"/>
    <property type="evidence" value="ECO:0007669"/>
    <property type="project" value="UniProtKB-UniRule"/>
</dbReference>
<evidence type="ECO:0000256" key="4">
    <source>
        <dbReference type="ARBA" id="ARBA00022833"/>
    </source>
</evidence>
<dbReference type="GO" id="GO:0005634">
    <property type="term" value="C:nucleus"/>
    <property type="evidence" value="ECO:0007669"/>
    <property type="project" value="InterPro"/>
</dbReference>
<protein>
    <submittedName>
        <fullName evidence="10">Uncharacterized protein</fullName>
    </submittedName>
</protein>
<feature type="domain" description="C2H2-type" evidence="8">
    <location>
        <begin position="620"/>
        <end position="647"/>
    </location>
</feature>
<feature type="region of interest" description="Disordered" evidence="7">
    <location>
        <begin position="151"/>
        <end position="196"/>
    </location>
</feature>
<organism evidence="10 11">
    <name type="scientific">Anopheles coluzzii</name>
    <name type="common">African malaria mosquito</name>
    <dbReference type="NCBI Taxonomy" id="1518534"/>
    <lineage>
        <taxon>Eukaryota</taxon>
        <taxon>Metazoa</taxon>
        <taxon>Ecdysozoa</taxon>
        <taxon>Arthropoda</taxon>
        <taxon>Hexapoda</taxon>
        <taxon>Insecta</taxon>
        <taxon>Pterygota</taxon>
        <taxon>Neoptera</taxon>
        <taxon>Endopterygota</taxon>
        <taxon>Diptera</taxon>
        <taxon>Nematocera</taxon>
        <taxon>Culicoidea</taxon>
        <taxon>Culicidae</taxon>
        <taxon>Anophelinae</taxon>
        <taxon>Anopheles</taxon>
    </lineage>
</organism>
<feature type="compositionally biased region" description="Low complexity" evidence="7">
    <location>
        <begin position="604"/>
        <end position="618"/>
    </location>
</feature>
<dbReference type="Gene3D" id="3.30.160.60">
    <property type="entry name" value="Classic Zinc Finger"/>
    <property type="match status" value="3"/>
</dbReference>
<evidence type="ECO:0000256" key="1">
    <source>
        <dbReference type="ARBA" id="ARBA00022723"/>
    </source>
</evidence>
<keyword evidence="4 6" id="KW-0862">Zinc</keyword>
<feature type="binding site" evidence="6">
    <location>
        <position position="17"/>
    </location>
    <ligand>
        <name>Zn(2+)</name>
        <dbReference type="ChEBI" id="CHEBI:29105"/>
    </ligand>
</feature>
<proteinExistence type="predicted"/>
<feature type="binding site" evidence="6">
    <location>
        <position position="67"/>
    </location>
    <ligand>
        <name>Zn(2+)</name>
        <dbReference type="ChEBI" id="CHEBI:29105"/>
    </ligand>
</feature>
<dbReference type="Pfam" id="PF07776">
    <property type="entry name" value="zf-AD"/>
    <property type="match status" value="1"/>
</dbReference>
<accession>A0A6E8W7X9</accession>
<dbReference type="PANTHER" id="PTHR24408">
    <property type="entry name" value="ZINC FINGER PROTEIN"/>
    <property type="match status" value="1"/>
</dbReference>
<dbReference type="PROSITE" id="PS51915">
    <property type="entry name" value="ZAD"/>
    <property type="match status" value="1"/>
</dbReference>
<sequence length="702" mass="76126">MSGGQENMHLENVCRLCLTDASEAGDMLPIFPVRGGNPNSPTSVVNRILQCTSLRLEQTEGVPATICELCSVRLEDWHAFREQCIGSDEYLRVTLRHAFYPDEGQQTSSPPPANSTGSSTTATMPPSVASHLNKTAPSILDSAASALETAPVRRVTSKTPPPTLSSASSSSRLSLAKRRQSTFEWPVSDGKGNPTGQKITVEVLGVCGEQRQPQQPSHIPTIAELLGGGSGGVGGQEQPYQDTNGVGSLSTSTDNLLLEQASWSKEYCARINNLIMVVNGAKPFKCKICRRMFNNRNNMRRHIKSLHADEVLEGESPPPEAYGFDRMGGRVSLEQPIAAAAAGGTDMARPPAKKKRKSTDPPIVGPYQCEVCPRSFKMPAHLAVHRKSHRQIEYDQSELMRAIEQQKQQQQHHQVRERSSSAVSSEVVERSRNTTSSSVEAGDIIQLSDDDEVEIADSKQIMATAAAAATSYSANDELDDGFDEEEGSLKGGSSSLESELRPDPSALAIVEIGAEDNESEKAQVNDDDEDVVVVPEEEEDDVVVEKKAVVATTTPSPTPSSKSKSSQKKETSAPKRSSIPPGPLSSKLKYAAQPTAPTSQPKPSSTSSSTSSSSTSSSVHRCHLCRHTFPREDLLREHQKSHQHDTPSAYRCGWCKKGFRYQQNYTLHLQKQTCRLMNADQTGATRAGGLPQPQQQQAGRCT</sequence>
<feature type="compositionally biased region" description="Low complexity" evidence="7">
    <location>
        <begin position="164"/>
        <end position="174"/>
    </location>
</feature>
<dbReference type="Pfam" id="PF00096">
    <property type="entry name" value="zf-C2H2"/>
    <property type="match status" value="1"/>
</dbReference>
<dbReference type="PROSITE" id="PS50157">
    <property type="entry name" value="ZINC_FINGER_C2H2_2"/>
    <property type="match status" value="3"/>
</dbReference>
<keyword evidence="3 5" id="KW-0863">Zinc-finger</keyword>
<evidence type="ECO:0000259" key="9">
    <source>
        <dbReference type="PROSITE" id="PS51915"/>
    </source>
</evidence>
<dbReference type="PANTHER" id="PTHR24408:SF58">
    <property type="entry name" value="TRANSCRIPTION FACTOR (TFIIIA), PUTATIVE (AFU_ORTHOLOGUE AFUA_1G05150)-RELATED"/>
    <property type="match status" value="1"/>
</dbReference>
<dbReference type="SUPFAM" id="SSF57667">
    <property type="entry name" value="beta-beta-alpha zinc fingers"/>
    <property type="match status" value="3"/>
</dbReference>
<dbReference type="AlphaFoldDB" id="A0A6E8W7X9"/>
<reference key="1">
    <citation type="journal article" date="2019" name="Genes (Basel)">
        <title>A High-Quality De novo Genome Assembly from a Single Mosquito Using PacBio Sequencing.</title>
        <authorList>
            <person name="Kingan S.B."/>
            <person name="Heaton H."/>
            <person name="Cudini J."/>
            <person name="Lambert C.C."/>
            <person name="Baybayan P."/>
            <person name="Galvin B.D."/>
            <person name="Durbin R."/>
            <person name="Korlach J."/>
            <person name="Lawniczak M.K.N."/>
        </authorList>
    </citation>
    <scope>NUCLEOTIDE SEQUENCE [LARGE SCALE GENOMIC DNA]</scope>
    <source>
        <strain>Mali-NIH</strain>
    </source>
</reference>
<dbReference type="InterPro" id="IPR013087">
    <property type="entry name" value="Znf_C2H2_type"/>
</dbReference>
<feature type="compositionally biased region" description="Polar residues" evidence="7">
    <location>
        <begin position="104"/>
        <end position="132"/>
    </location>
</feature>
<feature type="binding site" evidence="6">
    <location>
        <position position="70"/>
    </location>
    <ligand>
        <name>Zn(2+)</name>
        <dbReference type="ChEBI" id="CHEBI:29105"/>
    </ligand>
</feature>
<keyword evidence="1 6" id="KW-0479">Metal-binding</keyword>
<dbReference type="VEuPathDB" id="VectorBase:ACMO_004876"/>
<feature type="domain" description="C2H2-type" evidence="8">
    <location>
        <begin position="284"/>
        <end position="312"/>
    </location>
</feature>
<feature type="domain" description="ZAD" evidence="9">
    <location>
        <begin position="12"/>
        <end position="94"/>
    </location>
</feature>
<dbReference type="GO" id="GO:0043565">
    <property type="term" value="F:sequence-specific DNA binding"/>
    <property type="evidence" value="ECO:0007669"/>
    <property type="project" value="TreeGrafter"/>
</dbReference>
<evidence type="ECO:0000256" key="5">
    <source>
        <dbReference type="PROSITE-ProRule" id="PRU00042"/>
    </source>
</evidence>
<evidence type="ECO:0000313" key="11">
    <source>
        <dbReference type="Proteomes" id="UP001105220"/>
    </source>
</evidence>
<reference evidence="10" key="2">
    <citation type="submission" date="2020-05" db="UniProtKB">
        <authorList>
            <consortium name="EnsemblMetazoa"/>
        </authorList>
    </citation>
    <scope>IDENTIFICATION</scope>
    <source>
        <strain evidence="10">Ngousso</strain>
    </source>
</reference>
<name>A0A6E8W7X9_ANOCL</name>
<dbReference type="SUPFAM" id="SSF57716">
    <property type="entry name" value="Glucocorticoid receptor-like (DNA-binding domain)"/>
    <property type="match status" value="1"/>
</dbReference>
<keyword evidence="2" id="KW-0677">Repeat</keyword>
<feature type="binding site" evidence="6">
    <location>
        <position position="14"/>
    </location>
    <ligand>
        <name>Zn(2+)</name>
        <dbReference type="ChEBI" id="CHEBI:29105"/>
    </ligand>
</feature>
<dbReference type="EnsemblMetazoa" id="ACON028185-RA">
    <property type="protein sequence ID" value="ACON028185-PA"/>
    <property type="gene ID" value="ACON028185"/>
</dbReference>
<dbReference type="VEuPathDB" id="VectorBase:ACON2_036991"/>
<evidence type="ECO:0000313" key="10">
    <source>
        <dbReference type="EnsemblMetazoa" id="ACON028185-PA"/>
    </source>
</evidence>
<feature type="compositionally biased region" description="Low complexity" evidence="7">
    <location>
        <begin position="552"/>
        <end position="564"/>
    </location>
</feature>
<evidence type="ECO:0000256" key="7">
    <source>
        <dbReference type="SAM" id="MobiDB-lite"/>
    </source>
</evidence>
<dbReference type="SMART" id="SM00355">
    <property type="entry name" value="ZnF_C2H2"/>
    <property type="match status" value="4"/>
</dbReference>
<evidence type="ECO:0000256" key="2">
    <source>
        <dbReference type="ARBA" id="ARBA00022737"/>
    </source>
</evidence>